<dbReference type="OrthoDB" id="780137at2"/>
<keyword evidence="4" id="KW-1185">Reference proteome</keyword>
<evidence type="ECO:0000256" key="2">
    <source>
        <dbReference type="SAM" id="Phobius"/>
    </source>
</evidence>
<keyword evidence="2" id="KW-1133">Transmembrane helix</keyword>
<gene>
    <name evidence="3" type="ORF">FNT36_06870</name>
</gene>
<feature type="transmembrane region" description="Helical" evidence="2">
    <location>
        <begin position="58"/>
        <end position="77"/>
    </location>
</feature>
<sequence length="761" mass="81914">MQTVDFAATTDLGQARQHIQEVGRHYAWRYAAAVLLPTLAAGVLLGVLAQAWPTGRPWLVAAGVGVVLIAVWQLWPLRHLGPAAVARRLDRQFAELEDSTGLLLAPAEPNLLGQLQQAHVAQQLSQLLANGAGLLPFSFKKSLLITGLLLASAGLLTLVHPAQQAVAPASVAVHFTPDPTQKPTAAGPARITNVRLLVTPPAYTRRAAFVPAQASFQCPQGSRVRWVVEVNRAVQSAPILEIGKQRQPLQPVAGQPRAYFTEQTLAAPALYRLRYAGQVSDDYAIDVRPDQVPVVRIQTPKPYTLIAAIGTKPEVPVRATLRDDYGLSHAELVITVAQGQGEAVKFKEVRRDLSAALGGQPTQGTLSNLLSLPKLGMTYGDELYFYIQARDTHGQSARSDTYLVQWQDTAAATSALDMGMGVNTAPAYFRSERQIIIDTEKLIAERKKLTHAEFTNRANALGFDQQSLRLRYGKFLGEESEKGLGVTAGPSHSPIAEDDDAPTAEPATHAPIAEDDHDDHDHDHSHTAAPPRPGTLGSQTAETDALMDPYIHKHDDAETADFLEPAVKAKLHAVLDEMWAAELRLRTGQPEAARPYEYRALRLLKEVQQQTRAYVKKAGVTPQPFPEATLRLTGELKGAAAPHLTGTVLAPAAQPAVRGALRWLATAQAGQPGRAADATTLDQASQVLAQAALQKPGAYLPALRALRTLATDARAGRMPCASCLSVAERALADLLPSPTPTAAPAVAPNRLARRYFQELGQ</sequence>
<name>A0A558BXD5_9BACT</name>
<dbReference type="AlphaFoldDB" id="A0A558BXD5"/>
<protein>
    <submittedName>
        <fullName evidence="3">DUF4175 domain-containing protein</fullName>
    </submittedName>
</protein>
<dbReference type="RefSeq" id="WP_144845796.1">
    <property type="nucleotide sequence ID" value="NZ_VMRJ01000002.1"/>
</dbReference>
<accession>A0A558BXD5</accession>
<dbReference type="EMBL" id="VMRJ01000002">
    <property type="protein sequence ID" value="TVT41177.1"/>
    <property type="molecule type" value="Genomic_DNA"/>
</dbReference>
<comment type="caution">
    <text evidence="3">The sequence shown here is derived from an EMBL/GenBank/DDBJ whole genome shotgun (WGS) entry which is preliminary data.</text>
</comment>
<proteinExistence type="predicted"/>
<keyword evidence="2" id="KW-0812">Transmembrane</keyword>
<feature type="region of interest" description="Disordered" evidence="1">
    <location>
        <begin position="482"/>
        <end position="540"/>
    </location>
</feature>
<keyword evidence="2" id="KW-0472">Membrane</keyword>
<dbReference type="Proteomes" id="UP000317624">
    <property type="component" value="Unassembled WGS sequence"/>
</dbReference>
<feature type="transmembrane region" description="Helical" evidence="2">
    <location>
        <begin position="30"/>
        <end position="52"/>
    </location>
</feature>
<organism evidence="3 4">
    <name type="scientific">Hymenobacter setariae</name>
    <dbReference type="NCBI Taxonomy" id="2594794"/>
    <lineage>
        <taxon>Bacteria</taxon>
        <taxon>Pseudomonadati</taxon>
        <taxon>Bacteroidota</taxon>
        <taxon>Cytophagia</taxon>
        <taxon>Cytophagales</taxon>
        <taxon>Hymenobacteraceae</taxon>
        <taxon>Hymenobacter</taxon>
    </lineage>
</organism>
<reference evidence="3 4" key="1">
    <citation type="submission" date="2019-07" db="EMBL/GenBank/DDBJ databases">
        <title>Hymenobacter sp. straun FUR1 Genome sequencing and assembly.</title>
        <authorList>
            <person name="Chhetri G."/>
        </authorList>
    </citation>
    <scope>NUCLEOTIDE SEQUENCE [LARGE SCALE GENOMIC DNA]</scope>
    <source>
        <strain evidence="3 4">Fur1</strain>
    </source>
</reference>
<evidence type="ECO:0000256" key="1">
    <source>
        <dbReference type="SAM" id="MobiDB-lite"/>
    </source>
</evidence>
<evidence type="ECO:0000313" key="4">
    <source>
        <dbReference type="Proteomes" id="UP000317624"/>
    </source>
</evidence>
<evidence type="ECO:0000313" key="3">
    <source>
        <dbReference type="EMBL" id="TVT41177.1"/>
    </source>
</evidence>